<evidence type="ECO:0000313" key="15">
    <source>
        <dbReference type="EMBL" id="KAE9235093.1"/>
    </source>
</evidence>
<feature type="domain" description="Reverse transcriptase RNase H-like" evidence="8">
    <location>
        <begin position="2"/>
        <end position="42"/>
    </location>
</feature>
<evidence type="ECO:0000256" key="6">
    <source>
        <dbReference type="ARBA" id="ARBA00022918"/>
    </source>
</evidence>
<dbReference type="GO" id="GO:0016787">
    <property type="term" value="F:hydrolase activity"/>
    <property type="evidence" value="ECO:0007669"/>
    <property type="project" value="UniProtKB-KW"/>
</dbReference>
<keyword evidence="5" id="KW-0378">Hydrolase</keyword>
<dbReference type="EMBL" id="QXGF01000361">
    <property type="protein sequence ID" value="KAE8941422.1"/>
    <property type="molecule type" value="Genomic_DNA"/>
</dbReference>
<feature type="region of interest" description="Disordered" evidence="7">
    <location>
        <begin position="82"/>
        <end position="113"/>
    </location>
</feature>
<dbReference type="Proteomes" id="UP000488956">
    <property type="component" value="Unassembled WGS sequence"/>
</dbReference>
<protein>
    <recommendedName>
        <fullName evidence="8">Reverse transcriptase RNase H-like domain-containing protein</fullName>
    </recommendedName>
</protein>
<keyword evidence="19" id="KW-1185">Reference proteome</keyword>
<evidence type="ECO:0000313" key="21">
    <source>
        <dbReference type="Proteomes" id="UP000440367"/>
    </source>
</evidence>
<evidence type="ECO:0000313" key="25">
    <source>
        <dbReference type="Proteomes" id="UP000476176"/>
    </source>
</evidence>
<evidence type="ECO:0000313" key="14">
    <source>
        <dbReference type="EMBL" id="KAE9213256.1"/>
    </source>
</evidence>
<evidence type="ECO:0000313" key="10">
    <source>
        <dbReference type="EMBL" id="KAE9011958.1"/>
    </source>
</evidence>
<evidence type="ECO:0000256" key="5">
    <source>
        <dbReference type="ARBA" id="ARBA00022801"/>
    </source>
</evidence>
<feature type="compositionally biased region" description="Basic and acidic residues" evidence="7">
    <location>
        <begin position="141"/>
        <end position="151"/>
    </location>
</feature>
<evidence type="ECO:0000256" key="2">
    <source>
        <dbReference type="ARBA" id="ARBA00022695"/>
    </source>
</evidence>
<dbReference type="GO" id="GO:0003964">
    <property type="term" value="F:RNA-directed DNA polymerase activity"/>
    <property type="evidence" value="ECO:0007669"/>
    <property type="project" value="UniProtKB-KW"/>
</dbReference>
<dbReference type="EMBL" id="QXFW01000446">
    <property type="protein sequence ID" value="KAE9011958.1"/>
    <property type="molecule type" value="Genomic_DNA"/>
</dbReference>
<dbReference type="InterPro" id="IPR041373">
    <property type="entry name" value="RT_RNaseH"/>
</dbReference>
<evidence type="ECO:0000313" key="22">
    <source>
        <dbReference type="Proteomes" id="UP000440732"/>
    </source>
</evidence>
<dbReference type="PANTHER" id="PTHR37984">
    <property type="entry name" value="PROTEIN CBG26694"/>
    <property type="match status" value="1"/>
</dbReference>
<name>A0A6A3F7V9_9STRA</name>
<evidence type="ECO:0000256" key="1">
    <source>
        <dbReference type="ARBA" id="ARBA00022679"/>
    </source>
</evidence>
<evidence type="ECO:0000313" key="20">
    <source>
        <dbReference type="Proteomes" id="UP000437068"/>
    </source>
</evidence>
<evidence type="ECO:0000313" key="19">
    <source>
        <dbReference type="Proteomes" id="UP000433483"/>
    </source>
</evidence>
<proteinExistence type="predicted"/>
<evidence type="ECO:0000313" key="18">
    <source>
        <dbReference type="Proteomes" id="UP000429523"/>
    </source>
</evidence>
<dbReference type="EMBL" id="QXGD01000369">
    <property type="protein sequence ID" value="KAE9241712.1"/>
    <property type="molecule type" value="Genomic_DNA"/>
</dbReference>
<evidence type="ECO:0000313" key="26">
    <source>
        <dbReference type="Proteomes" id="UP000488956"/>
    </source>
</evidence>
<dbReference type="Proteomes" id="UP000460718">
    <property type="component" value="Unassembled WGS sequence"/>
</dbReference>
<dbReference type="Proteomes" id="UP000437068">
    <property type="component" value="Unassembled WGS sequence"/>
</dbReference>
<dbReference type="EMBL" id="QXGA01000302">
    <property type="protein sequence ID" value="KAE9148227.1"/>
    <property type="molecule type" value="Genomic_DNA"/>
</dbReference>
<dbReference type="Proteomes" id="UP000476176">
    <property type="component" value="Unassembled WGS sequence"/>
</dbReference>
<feature type="region of interest" description="Disordered" evidence="7">
    <location>
        <begin position="128"/>
        <end position="204"/>
    </location>
</feature>
<dbReference type="Proteomes" id="UP000440732">
    <property type="component" value="Unassembled WGS sequence"/>
</dbReference>
<dbReference type="Proteomes" id="UP000429523">
    <property type="component" value="Unassembled WGS sequence"/>
</dbReference>
<dbReference type="Proteomes" id="UP000433483">
    <property type="component" value="Unassembled WGS sequence"/>
</dbReference>
<feature type="compositionally biased region" description="Acidic residues" evidence="7">
    <location>
        <begin position="157"/>
        <end position="177"/>
    </location>
</feature>
<evidence type="ECO:0000313" key="16">
    <source>
        <dbReference type="EMBL" id="KAE9241712.1"/>
    </source>
</evidence>
<dbReference type="GO" id="GO:0004519">
    <property type="term" value="F:endonuclease activity"/>
    <property type="evidence" value="ECO:0007669"/>
    <property type="project" value="UniProtKB-KW"/>
</dbReference>
<dbReference type="EMBL" id="QXFZ01000364">
    <property type="protein sequence ID" value="KAE9119336.1"/>
    <property type="molecule type" value="Genomic_DNA"/>
</dbReference>
<dbReference type="OrthoDB" id="116078at2759"/>
<dbReference type="EMBL" id="QXGC01000446">
    <property type="protein sequence ID" value="KAE9235093.1"/>
    <property type="molecule type" value="Genomic_DNA"/>
</dbReference>
<evidence type="ECO:0000313" key="23">
    <source>
        <dbReference type="Proteomes" id="UP000441208"/>
    </source>
</evidence>
<comment type="caution">
    <text evidence="9">The sequence shown here is derived from an EMBL/GenBank/DDBJ whole genome shotgun (WGS) entry which is preliminary data.</text>
</comment>
<evidence type="ECO:0000313" key="9">
    <source>
        <dbReference type="EMBL" id="KAE8941422.1"/>
    </source>
</evidence>
<gene>
    <name evidence="17" type="ORF">PF001_g9599</name>
    <name evidence="16" type="ORF">PF002_g9124</name>
    <name evidence="15" type="ORF">PF004_g9200</name>
    <name evidence="14" type="ORF">PF005_g10267</name>
    <name evidence="13" type="ORF">PF006_g7174</name>
    <name evidence="11" type="ORF">PF007_g8582</name>
    <name evidence="9" type="ORF">PF009_g8781</name>
    <name evidence="12" type="ORF">PF010_g6027</name>
    <name evidence="10" type="ORF">PF011_g9137</name>
</gene>
<dbReference type="InterPro" id="IPR050951">
    <property type="entry name" value="Retrovirus_Pol_polyprotein"/>
</dbReference>
<dbReference type="PANTHER" id="PTHR37984:SF5">
    <property type="entry name" value="PROTEIN NYNRIN-LIKE"/>
    <property type="match status" value="1"/>
</dbReference>
<evidence type="ECO:0000256" key="7">
    <source>
        <dbReference type="SAM" id="MobiDB-lite"/>
    </source>
</evidence>
<evidence type="ECO:0000313" key="11">
    <source>
        <dbReference type="EMBL" id="KAE9119336.1"/>
    </source>
</evidence>
<sequence>MCYLDRTEFDLFTDHKALIWVFSEGNRTMNAKLARWAMELSQLRFKVYHKLGTSMGHADGLSRLHSETICALTISDLLNEDSTPLSEGPIPVGEAPPSSSLIESSPTETGRPRGALDEAMRADMDALNTVGEPPASAGPSEKGDDVLEKPEATVGDVADEMSEDGDADDEPPLDDEGLTASSPVDVFGLDPGRFKEEQRRTPWI</sequence>
<organism evidence="9 18">
    <name type="scientific">Phytophthora fragariae</name>
    <dbReference type="NCBI Taxonomy" id="53985"/>
    <lineage>
        <taxon>Eukaryota</taxon>
        <taxon>Sar</taxon>
        <taxon>Stramenopiles</taxon>
        <taxon>Oomycota</taxon>
        <taxon>Peronosporomycetes</taxon>
        <taxon>Peronosporales</taxon>
        <taxon>Peronosporaceae</taxon>
        <taxon>Phytophthora</taxon>
    </lineage>
</organism>
<keyword evidence="4" id="KW-0255">Endonuclease</keyword>
<reference evidence="18 19" key="1">
    <citation type="submission" date="2018-08" db="EMBL/GenBank/DDBJ databases">
        <title>Genomic investigation of the strawberry pathogen Phytophthora fragariae indicates pathogenicity is determined by transcriptional variation in three key races.</title>
        <authorList>
            <person name="Adams T.M."/>
            <person name="Armitage A.D."/>
            <person name="Sobczyk M.K."/>
            <person name="Bates H.J."/>
            <person name="Dunwell J.M."/>
            <person name="Nellist C.F."/>
            <person name="Harrison R.J."/>
        </authorList>
    </citation>
    <scope>NUCLEOTIDE SEQUENCE [LARGE SCALE GENOMIC DNA]</scope>
    <source>
        <strain evidence="17 20">A4</strain>
        <strain evidence="16 21">BC-1</strain>
        <strain evidence="15 25">BC-23</strain>
        <strain evidence="14 19">NOV-27</strain>
        <strain evidence="13 22">NOV-5</strain>
        <strain evidence="11 23">NOV-71</strain>
        <strain evidence="9 18">NOV-9</strain>
        <strain evidence="12 26">ONT-3</strain>
        <strain evidence="10 24">SCRP245</strain>
    </source>
</reference>
<dbReference type="Proteomes" id="UP000441208">
    <property type="component" value="Unassembled WGS sequence"/>
</dbReference>
<accession>A0A6A3F7V9</accession>
<evidence type="ECO:0000259" key="8">
    <source>
        <dbReference type="Pfam" id="PF17917"/>
    </source>
</evidence>
<feature type="compositionally biased region" description="Polar residues" evidence="7">
    <location>
        <begin position="97"/>
        <end position="108"/>
    </location>
</feature>
<keyword evidence="1" id="KW-0808">Transferase</keyword>
<evidence type="ECO:0000313" key="13">
    <source>
        <dbReference type="EMBL" id="KAE9148227.1"/>
    </source>
</evidence>
<dbReference type="EMBL" id="QXGE01000465">
    <property type="protein sequence ID" value="KAE9311700.1"/>
    <property type="molecule type" value="Genomic_DNA"/>
</dbReference>
<keyword evidence="3" id="KW-0540">Nuclease</keyword>
<dbReference type="Pfam" id="PF17917">
    <property type="entry name" value="RT_RNaseH"/>
    <property type="match status" value="1"/>
</dbReference>
<dbReference type="EMBL" id="QXFX01000236">
    <property type="protein sequence ID" value="KAE9124352.1"/>
    <property type="molecule type" value="Genomic_DNA"/>
</dbReference>
<evidence type="ECO:0000256" key="3">
    <source>
        <dbReference type="ARBA" id="ARBA00022722"/>
    </source>
</evidence>
<evidence type="ECO:0000313" key="12">
    <source>
        <dbReference type="EMBL" id="KAE9124352.1"/>
    </source>
</evidence>
<keyword evidence="6" id="KW-0695">RNA-directed DNA polymerase</keyword>
<dbReference type="AlphaFoldDB" id="A0A6A3F7V9"/>
<dbReference type="Proteomes" id="UP000440367">
    <property type="component" value="Unassembled WGS sequence"/>
</dbReference>
<dbReference type="EMBL" id="QXGB01000484">
    <property type="protein sequence ID" value="KAE9213256.1"/>
    <property type="molecule type" value="Genomic_DNA"/>
</dbReference>
<evidence type="ECO:0000256" key="4">
    <source>
        <dbReference type="ARBA" id="ARBA00022759"/>
    </source>
</evidence>
<evidence type="ECO:0000313" key="24">
    <source>
        <dbReference type="Proteomes" id="UP000460718"/>
    </source>
</evidence>
<feature type="compositionally biased region" description="Basic and acidic residues" evidence="7">
    <location>
        <begin position="192"/>
        <end position="204"/>
    </location>
</feature>
<keyword evidence="2" id="KW-0548">Nucleotidyltransferase</keyword>
<evidence type="ECO:0000313" key="17">
    <source>
        <dbReference type="EMBL" id="KAE9311700.1"/>
    </source>
</evidence>